<evidence type="ECO:0000313" key="1">
    <source>
        <dbReference type="EnsemblPlants" id="TraesCS2D02G436500.1"/>
    </source>
</evidence>
<protein>
    <submittedName>
        <fullName evidence="1">Uncharacterized protein</fullName>
    </submittedName>
</protein>
<dbReference type="Gramene" id="TraesSYM2D03G01270370.1">
    <property type="protein sequence ID" value="TraesSYM2D03G01270370.1"/>
    <property type="gene ID" value="TraesSYM2D03G01270370"/>
</dbReference>
<sequence length="353" mass="40987">MARDFDTYMKGYQRCKRPWECSVKDLGVRHIDFDEKSMRFFEGKYTMGPIISDCLIEKFLNRSQFESYSLLRNFRHSNVVAVQNFYDVSGYPRFVLSWVDGSLTAWMKKDGAGIMFKSNMKGSIPTGALRQTLLDLCSGLEHLLAEQLYPAEIDLKDMYVRQVGHKGIVQILINKVERLSGLDATKRKAKLWAGLRKALHEIYKEAPRAVNPVALRFINYVGVTDSTRLQRFPDKWDYNMKARYLLSVMSEDIAVVRPKLHVQGVPIINWPKTPNGNRLRAPFQEAFDHQAARGTIYDVEDPYDYIRLCKDVIKHWNVMPASVKGECSTWEKFIDKIEKWDQMIWCTLYEATA</sequence>
<gene>
    <name evidence="1" type="primary">LOC123185985</name>
</gene>
<dbReference type="Gramene" id="TraesCLE_scaffold_069896_01G000100.1">
    <property type="protein sequence ID" value="TraesCLE_scaffold_069896_01G000100.1"/>
    <property type="gene ID" value="TraesCLE_scaffold_069896_01G000100"/>
</dbReference>
<accession>A0A1D5USG8</accession>
<evidence type="ECO:0000313" key="2">
    <source>
        <dbReference type="Proteomes" id="UP000019116"/>
    </source>
</evidence>
<dbReference type="Gramene" id="TraesJAG2D03G01260630.1">
    <property type="protein sequence ID" value="TraesJAG2D03G01260630.1"/>
    <property type="gene ID" value="TraesJAG2D03G01260630"/>
</dbReference>
<dbReference type="OrthoDB" id="684699at2759"/>
<dbReference type="Gramene" id="TraesWEE_scaffold_135397_01G000100.1">
    <property type="protein sequence ID" value="TraesWEE_scaffold_135397_01G000100.1"/>
    <property type="gene ID" value="TraesWEE_scaffold_135397_01G000100"/>
</dbReference>
<dbReference type="Gramene" id="TraesLAC2D03G01206230.1">
    <property type="protein sequence ID" value="TraesLAC2D03G01206230.1"/>
    <property type="gene ID" value="TraesLAC2D03G01206230"/>
</dbReference>
<dbReference type="Gramene" id="TraesCAD_scaffold_154191_01G000100.1">
    <property type="protein sequence ID" value="TraesCAD_scaffold_154191_01G000100.1"/>
    <property type="gene ID" value="TraesCAD_scaffold_154191_01G000100"/>
</dbReference>
<name>A0A1D5USG8_WHEAT</name>
<dbReference type="Gramene" id="TraesSTA2D03G01243560.1">
    <property type="protein sequence ID" value="TraesSTA2D03G01243560.1"/>
    <property type="gene ID" value="TraesSTA2D03G01243560"/>
</dbReference>
<dbReference type="InterPro" id="IPR011009">
    <property type="entry name" value="Kinase-like_dom_sf"/>
</dbReference>
<dbReference type="SUPFAM" id="SSF56112">
    <property type="entry name" value="Protein kinase-like (PK-like)"/>
    <property type="match status" value="1"/>
</dbReference>
<dbReference type="Gramene" id="TraesNOR2D03G01271230.1">
    <property type="protein sequence ID" value="TraesNOR2D03G01271230.1"/>
    <property type="gene ID" value="TraesNOR2D03G01271230"/>
</dbReference>
<keyword evidence="2" id="KW-1185">Reference proteome</keyword>
<reference evidence="1" key="1">
    <citation type="submission" date="2018-08" db="EMBL/GenBank/DDBJ databases">
        <authorList>
            <person name="Rossello M."/>
        </authorList>
    </citation>
    <scope>NUCLEOTIDE SEQUENCE [LARGE SCALE GENOMIC DNA]</scope>
    <source>
        <strain evidence="1">cv. Chinese Spring</strain>
    </source>
</reference>
<dbReference type="Gramene" id="TraesJUL2D03G01262550.1">
    <property type="protein sequence ID" value="TraesJUL2D03G01262550.1"/>
    <property type="gene ID" value="TraesJUL2D03G01262550"/>
</dbReference>
<organism evidence="1">
    <name type="scientific">Triticum aestivum</name>
    <name type="common">Wheat</name>
    <dbReference type="NCBI Taxonomy" id="4565"/>
    <lineage>
        <taxon>Eukaryota</taxon>
        <taxon>Viridiplantae</taxon>
        <taxon>Streptophyta</taxon>
        <taxon>Embryophyta</taxon>
        <taxon>Tracheophyta</taxon>
        <taxon>Spermatophyta</taxon>
        <taxon>Magnoliopsida</taxon>
        <taxon>Liliopsida</taxon>
        <taxon>Poales</taxon>
        <taxon>Poaceae</taxon>
        <taxon>BOP clade</taxon>
        <taxon>Pooideae</taxon>
        <taxon>Triticodae</taxon>
        <taxon>Triticeae</taxon>
        <taxon>Triticinae</taxon>
        <taxon>Triticum</taxon>
    </lineage>
</organism>
<dbReference type="Proteomes" id="UP000019116">
    <property type="component" value="Chromosome 2D"/>
</dbReference>
<dbReference type="Gramene" id="TraesROB_scaffold_052287_01G000100.1">
    <property type="protein sequence ID" value="TraesROB_scaffold_052287_01G000100.1"/>
    <property type="gene ID" value="TraesROB_scaffold_052287_01G000100"/>
</dbReference>
<dbReference type="Gramene" id="TraesMAC2D03G01252770.1">
    <property type="protein sequence ID" value="TraesMAC2D03G01252770.1"/>
    <property type="gene ID" value="TraesMAC2D03G01252770"/>
</dbReference>
<dbReference type="Gramene" id="TraesARI2D03G01271130.1">
    <property type="protein sequence ID" value="TraesARI2D03G01271130.1"/>
    <property type="gene ID" value="TraesARI2D03G01271130"/>
</dbReference>
<dbReference type="Gramene" id="TraesLDM2D03G01255720.1">
    <property type="protein sequence ID" value="TraesLDM2D03G01255720.1"/>
    <property type="gene ID" value="TraesLDM2D03G01255720"/>
</dbReference>
<dbReference type="Gramene" id="TraesPARA_EIv1.0_0731240.1">
    <property type="protein sequence ID" value="TraesPARA_EIv1.0_0731240.1.CDS"/>
    <property type="gene ID" value="TraesPARA_EIv1.0_0731240"/>
</dbReference>
<dbReference type="Gramene" id="TraesCS2D02G436500.1">
    <property type="protein sequence ID" value="TraesCS2D02G436500.1"/>
    <property type="gene ID" value="TraesCS2D02G436500"/>
</dbReference>
<dbReference type="EnsemblPlants" id="TraesCS2D02G436500.1">
    <property type="protein sequence ID" value="TraesCS2D02G436500.1"/>
    <property type="gene ID" value="TraesCS2D02G436500"/>
</dbReference>
<proteinExistence type="predicted"/>
<reference evidence="1" key="2">
    <citation type="submission" date="2018-10" db="UniProtKB">
        <authorList>
            <consortium name="EnsemblPlants"/>
        </authorList>
    </citation>
    <scope>IDENTIFICATION</scope>
</reference>
<dbReference type="AlphaFoldDB" id="A0A1D5USG8"/>
<dbReference type="Gramene" id="TraesCS2D03G0980800.1">
    <property type="protein sequence ID" value="TraesCS2D03G0980800.1.CDS"/>
    <property type="gene ID" value="TraesCS2D03G0980800"/>
</dbReference>
<dbReference type="OMA" id="MESDCAI"/>